<evidence type="ECO:0000256" key="8">
    <source>
        <dbReference type="ARBA" id="ARBA00022963"/>
    </source>
</evidence>
<evidence type="ECO:0000256" key="10">
    <source>
        <dbReference type="ARBA" id="ARBA00023098"/>
    </source>
</evidence>
<reference evidence="16" key="2">
    <citation type="submission" date="2020-09" db="EMBL/GenBank/DDBJ databases">
        <authorList>
            <person name="Sun Q."/>
            <person name="Kim S."/>
        </authorList>
    </citation>
    <scope>NUCLEOTIDE SEQUENCE</scope>
    <source>
        <strain evidence="16">KCTC 12711</strain>
    </source>
</reference>
<evidence type="ECO:0000256" key="7">
    <source>
        <dbReference type="ARBA" id="ARBA00022692"/>
    </source>
</evidence>
<evidence type="ECO:0000256" key="5">
    <source>
        <dbReference type="ARBA" id="ARBA00022475"/>
    </source>
</evidence>
<organism evidence="16 17">
    <name type="scientific">Arenicella chitinivorans</name>
    <dbReference type="NCBI Taxonomy" id="1329800"/>
    <lineage>
        <taxon>Bacteria</taxon>
        <taxon>Pseudomonadati</taxon>
        <taxon>Pseudomonadota</taxon>
        <taxon>Gammaproteobacteria</taxon>
        <taxon>Arenicellales</taxon>
        <taxon>Arenicellaceae</taxon>
        <taxon>Arenicella</taxon>
    </lineage>
</organism>
<dbReference type="Pfam" id="PF03280">
    <property type="entry name" value="Lipase_chap"/>
    <property type="match status" value="1"/>
</dbReference>
<evidence type="ECO:0000256" key="11">
    <source>
        <dbReference type="ARBA" id="ARBA00023136"/>
    </source>
</evidence>
<comment type="similarity">
    <text evidence="3">Belongs to the lipase chaperone family.</text>
</comment>
<dbReference type="GO" id="GO:0051082">
    <property type="term" value="F:unfolded protein binding"/>
    <property type="evidence" value="ECO:0007669"/>
    <property type="project" value="InterPro"/>
</dbReference>
<dbReference type="GO" id="GO:0016042">
    <property type="term" value="P:lipid catabolic process"/>
    <property type="evidence" value="ECO:0007669"/>
    <property type="project" value="UniProtKB-KW"/>
</dbReference>
<comment type="caution">
    <text evidence="16">The sequence shown here is derived from an EMBL/GenBank/DDBJ whole genome shotgun (WGS) entry which is preliminary data.</text>
</comment>
<keyword evidence="5" id="KW-1003">Cell membrane</keyword>
<evidence type="ECO:0000313" key="17">
    <source>
        <dbReference type="Proteomes" id="UP000614811"/>
    </source>
</evidence>
<proteinExistence type="inferred from homology"/>
<evidence type="ECO:0000313" key="16">
    <source>
        <dbReference type="EMBL" id="GHA14271.1"/>
    </source>
</evidence>
<dbReference type="Proteomes" id="UP000614811">
    <property type="component" value="Unassembled WGS sequence"/>
</dbReference>
<dbReference type="GO" id="GO:0006457">
    <property type="term" value="P:protein folding"/>
    <property type="evidence" value="ECO:0007669"/>
    <property type="project" value="InterPro"/>
</dbReference>
<dbReference type="AlphaFoldDB" id="A0A918VPA9"/>
<gene>
    <name evidence="16" type="primary">lifO</name>
    <name evidence="16" type="ORF">GCM10008090_25060</name>
</gene>
<keyword evidence="10" id="KW-0443">Lipid metabolism</keyword>
<keyword evidence="6" id="KW-0997">Cell inner membrane</keyword>
<evidence type="ECO:0000256" key="6">
    <source>
        <dbReference type="ARBA" id="ARBA00022519"/>
    </source>
</evidence>
<evidence type="ECO:0000256" key="2">
    <source>
        <dbReference type="ARBA" id="ARBA00004383"/>
    </source>
</evidence>
<evidence type="ECO:0000256" key="1">
    <source>
        <dbReference type="ARBA" id="ARBA00003280"/>
    </source>
</evidence>
<keyword evidence="7" id="KW-0812">Transmembrane</keyword>
<reference evidence="16" key="1">
    <citation type="journal article" date="2014" name="Int. J. Syst. Evol. Microbiol.">
        <title>Complete genome sequence of Corynebacterium casei LMG S-19264T (=DSM 44701T), isolated from a smear-ripened cheese.</title>
        <authorList>
            <consortium name="US DOE Joint Genome Institute (JGI-PGF)"/>
            <person name="Walter F."/>
            <person name="Albersmeier A."/>
            <person name="Kalinowski J."/>
            <person name="Ruckert C."/>
        </authorList>
    </citation>
    <scope>NUCLEOTIDE SEQUENCE</scope>
    <source>
        <strain evidence="16">KCTC 12711</strain>
    </source>
</reference>
<comment type="subcellular location">
    <subcellularLocation>
        <location evidence="2">Cell inner membrane</location>
        <topology evidence="2">Single-pass membrane protein</topology>
        <orientation evidence="2">Periplasmic side</orientation>
    </subcellularLocation>
</comment>
<keyword evidence="17" id="KW-1185">Reference proteome</keyword>
<comment type="function">
    <text evidence="1">May be involved in the folding of the extracellular lipase during its passage through the periplasm.</text>
</comment>
<evidence type="ECO:0000256" key="9">
    <source>
        <dbReference type="ARBA" id="ARBA00022989"/>
    </source>
</evidence>
<evidence type="ECO:0000256" key="13">
    <source>
        <dbReference type="ARBA" id="ARBA00030948"/>
    </source>
</evidence>
<keyword evidence="11" id="KW-0472">Membrane</keyword>
<name>A0A918VPA9_9GAMM</name>
<dbReference type="EMBL" id="BMXA01000004">
    <property type="protein sequence ID" value="GHA14271.1"/>
    <property type="molecule type" value="Genomic_DNA"/>
</dbReference>
<sequence>MINKQTRFITATALVCALLLLFYSNLKPPVTVNTDLQQTVRAPLIQTSMPIRQIVENPLRNPVYSEVHFSTPNEHDQVPISESLRGTNIDGALQADKNGELILSIGVRDFFDYFLSTADEVGIEAAVDEIIRYASGYLPAPANQQALDLLRDYLEYKRFEYAIQQVPINGESLTDKATLSLLRESYQQLRQARAQRFSSAANQALFGLEDTYAEFTLSSLELGAIPDLTDVEKTQRVESLIASLPPELANEVRQERAQAQLERVRRQHINSDIDDSQLHQQLVEQGYTQSQADHVIRSRQQQQEFNRRYQQYQQARSLLDQNAANYGAEVAGLRQRSFVTPEEATQAALRDLGQARPN</sequence>
<evidence type="ECO:0000256" key="14">
    <source>
        <dbReference type="ARBA" id="ARBA00031542"/>
    </source>
</evidence>
<keyword evidence="8" id="KW-0442">Lipid degradation</keyword>
<evidence type="ECO:0000256" key="15">
    <source>
        <dbReference type="ARBA" id="ARBA00033028"/>
    </source>
</evidence>
<keyword evidence="9" id="KW-1133">Transmembrane helix</keyword>
<evidence type="ECO:0000256" key="4">
    <source>
        <dbReference type="ARBA" id="ARBA00019692"/>
    </source>
</evidence>
<keyword evidence="12" id="KW-0143">Chaperone</keyword>
<evidence type="ECO:0000256" key="12">
    <source>
        <dbReference type="ARBA" id="ARBA00023186"/>
    </source>
</evidence>
<accession>A0A918VPA9</accession>
<dbReference type="InterPro" id="IPR004961">
    <property type="entry name" value="Lipase_chaperone"/>
</dbReference>
<protein>
    <recommendedName>
        <fullName evidence="4">Lipase chaperone</fullName>
    </recommendedName>
    <alternativeName>
        <fullName evidence="15">Lipase foldase</fullName>
    </alternativeName>
    <alternativeName>
        <fullName evidence="13">Lipase helper protein</fullName>
    </alternativeName>
    <alternativeName>
        <fullName evidence="14">Lipase modulator</fullName>
    </alternativeName>
</protein>
<dbReference type="SUPFAM" id="SSF158855">
    <property type="entry name" value="Lipase chaperone-like"/>
    <property type="match status" value="1"/>
</dbReference>
<dbReference type="GO" id="GO:0005886">
    <property type="term" value="C:plasma membrane"/>
    <property type="evidence" value="ECO:0007669"/>
    <property type="project" value="UniProtKB-SubCell"/>
</dbReference>
<evidence type="ECO:0000256" key="3">
    <source>
        <dbReference type="ARBA" id="ARBA00010358"/>
    </source>
</evidence>